<protein>
    <submittedName>
        <fullName evidence="1">Uncharacterized protein</fullName>
    </submittedName>
</protein>
<organism evidence="1 2">
    <name type="scientific">Lipomyces kononenkoae</name>
    <name type="common">Yeast</name>
    <dbReference type="NCBI Taxonomy" id="34357"/>
    <lineage>
        <taxon>Eukaryota</taxon>
        <taxon>Fungi</taxon>
        <taxon>Dikarya</taxon>
        <taxon>Ascomycota</taxon>
        <taxon>Saccharomycotina</taxon>
        <taxon>Lipomycetes</taxon>
        <taxon>Lipomycetales</taxon>
        <taxon>Lipomycetaceae</taxon>
        <taxon>Lipomyces</taxon>
    </lineage>
</organism>
<evidence type="ECO:0000313" key="2">
    <source>
        <dbReference type="Proteomes" id="UP001433508"/>
    </source>
</evidence>
<sequence>MSQHSPQLSRRLACDACHRQKLRCKIGDTGTACERCLRTGRTCNWSPPSRNGRPPKKQQQPSPAASTGIDSTPESHTLCMAGHNTAMDTTFFDFFLDFHGGLVLPTPDEPMSTPPLQETTDPAQECMRQLSLLQEDMYKVQQTMSTGFWAEMFESPQSVIAKFAMTGISSEQCKTISYPLDKMFMAAQKLIDIIKEFLSPSSPNPRSLTERQNSEEVAQVQLDLSLALILVSCYARVLRLFNTLYLQTYNMLVALTSPGGEERLQKLCLPREIPYLRFGIFQPPQPEVLKVQLLLQVGDQMLKRIESLFSERGTSFQRKLSTILKPEMVANILASEFLKDAASGTSFPGNISIVYGNSAMAAIILSKLSDL</sequence>
<dbReference type="Proteomes" id="UP001433508">
    <property type="component" value="Unassembled WGS sequence"/>
</dbReference>
<evidence type="ECO:0000313" key="1">
    <source>
        <dbReference type="EMBL" id="KAK9234372.1"/>
    </source>
</evidence>
<accession>A0ACC3SRX2</accession>
<comment type="caution">
    <text evidence="1">The sequence shown here is derived from an EMBL/GenBank/DDBJ whole genome shotgun (WGS) entry which is preliminary data.</text>
</comment>
<name>A0ACC3SRX2_LIPKO</name>
<dbReference type="EMBL" id="MU971483">
    <property type="protein sequence ID" value="KAK9234372.1"/>
    <property type="molecule type" value="Genomic_DNA"/>
</dbReference>
<reference evidence="2" key="1">
    <citation type="journal article" date="2024" name="Front. Bioeng. Biotechnol.">
        <title>Genome-scale model development and genomic sequencing of the oleaginous clade Lipomyces.</title>
        <authorList>
            <person name="Czajka J.J."/>
            <person name="Han Y."/>
            <person name="Kim J."/>
            <person name="Mondo S.J."/>
            <person name="Hofstad B.A."/>
            <person name="Robles A."/>
            <person name="Haridas S."/>
            <person name="Riley R."/>
            <person name="LaButti K."/>
            <person name="Pangilinan J."/>
            <person name="Andreopoulos W."/>
            <person name="Lipzen A."/>
            <person name="Yan J."/>
            <person name="Wang M."/>
            <person name="Ng V."/>
            <person name="Grigoriev I.V."/>
            <person name="Spatafora J.W."/>
            <person name="Magnuson J.K."/>
            <person name="Baker S.E."/>
            <person name="Pomraning K.R."/>
        </authorList>
    </citation>
    <scope>NUCLEOTIDE SEQUENCE [LARGE SCALE GENOMIC DNA]</scope>
    <source>
        <strain evidence="2">CBS 7786</strain>
    </source>
</reference>
<gene>
    <name evidence="1" type="ORF">V1525DRAFT_61231</name>
</gene>
<keyword evidence="2" id="KW-1185">Reference proteome</keyword>
<proteinExistence type="predicted"/>